<name>A0ABU5ZT98_9FLAO</name>
<keyword evidence="1" id="KW-0677">Repeat</keyword>
<reference evidence="5 6" key="1">
    <citation type="journal article" date="2013" name="Int. J. Syst. Evol. Microbiol.">
        <title>Aquimarina gracilis sp. nov., isolated from the gut microflora of a mussel, Mytilus coruscus, and emended description of Aquimarina spongiae.</title>
        <authorList>
            <person name="Park S.C."/>
            <person name="Choe H.N."/>
            <person name="Baik K.S."/>
            <person name="Seong C.N."/>
        </authorList>
    </citation>
    <scope>NUCLEOTIDE SEQUENCE [LARGE SCALE GENOMIC DNA]</scope>
    <source>
        <strain evidence="5 6">PSC32</strain>
    </source>
</reference>
<organism evidence="5 6">
    <name type="scientific">Aquimarina gracilis</name>
    <dbReference type="NCBI Taxonomy" id="874422"/>
    <lineage>
        <taxon>Bacteria</taxon>
        <taxon>Pseudomonadati</taxon>
        <taxon>Bacteroidota</taxon>
        <taxon>Flavobacteriia</taxon>
        <taxon>Flavobacteriales</taxon>
        <taxon>Flavobacteriaceae</taxon>
        <taxon>Aquimarina</taxon>
    </lineage>
</organism>
<dbReference type="SUPFAM" id="SSF48452">
    <property type="entry name" value="TPR-like"/>
    <property type="match status" value="1"/>
</dbReference>
<feature type="repeat" description="TPR" evidence="3">
    <location>
        <begin position="264"/>
        <end position="297"/>
    </location>
</feature>
<feature type="repeat" description="TPR" evidence="3">
    <location>
        <begin position="61"/>
        <end position="94"/>
    </location>
</feature>
<keyword evidence="4" id="KW-0732">Signal</keyword>
<feature type="repeat" description="TPR" evidence="3">
    <location>
        <begin position="196"/>
        <end position="229"/>
    </location>
</feature>
<dbReference type="Proteomes" id="UP001327027">
    <property type="component" value="Unassembled WGS sequence"/>
</dbReference>
<feature type="chain" id="PRO_5046708669" evidence="4">
    <location>
        <begin position="30"/>
        <end position="397"/>
    </location>
</feature>
<evidence type="ECO:0000256" key="2">
    <source>
        <dbReference type="ARBA" id="ARBA00022803"/>
    </source>
</evidence>
<feature type="signal peptide" evidence="4">
    <location>
        <begin position="1"/>
        <end position="29"/>
    </location>
</feature>
<evidence type="ECO:0000256" key="1">
    <source>
        <dbReference type="ARBA" id="ARBA00022737"/>
    </source>
</evidence>
<sequence>MVNKNIKGNNWVVRLLLLLAFGVVVKAEAQSSALTVADSLYTLGDYSTAIKNYEKISPKDQYTILQIARAHKAKGTYNKALNYYEKAITEYPALASTKLEYAKLLTITRKLIKADSVYSTLVSEQPKNPNFQYRLGLTKKRIKDSTAITYFKQAFALDSTHQKSCFEIATYYLKKRNYDLVWEFANLGLHSYPENAELIGILGQNFLLKEDYYSALPYFEKLLALNHENEFIHSKLGLCYTKTNEFKKGAKHLEEALKYDDKIPSRYSMLAYAYQRMEKYEKALENYKKALALKDLSLEEELMSMAMVYRFQEKWEKAIQYVKLAIKENPDSDIAHYQLAMFTDAYAKDPKIKLKYYRDYLKKFGKNKNIAYFKKIIEKRIIQLEKEVNTYSEKAVD</sequence>
<dbReference type="SMART" id="SM00028">
    <property type="entry name" value="TPR"/>
    <property type="match status" value="6"/>
</dbReference>
<evidence type="ECO:0000313" key="6">
    <source>
        <dbReference type="Proteomes" id="UP001327027"/>
    </source>
</evidence>
<keyword evidence="6" id="KW-1185">Reference proteome</keyword>
<dbReference type="InterPro" id="IPR011990">
    <property type="entry name" value="TPR-like_helical_dom_sf"/>
</dbReference>
<accession>A0ABU5ZT98</accession>
<dbReference type="PANTHER" id="PTHR44227">
    <property type="match status" value="1"/>
</dbReference>
<dbReference type="InterPro" id="IPR013105">
    <property type="entry name" value="TPR_2"/>
</dbReference>
<dbReference type="PROSITE" id="PS50005">
    <property type="entry name" value="TPR"/>
    <property type="match status" value="4"/>
</dbReference>
<evidence type="ECO:0000313" key="5">
    <source>
        <dbReference type="EMBL" id="MEB3345188.1"/>
    </source>
</evidence>
<comment type="caution">
    <text evidence="5">The sequence shown here is derived from an EMBL/GenBank/DDBJ whole genome shotgun (WGS) entry which is preliminary data.</text>
</comment>
<dbReference type="Pfam" id="PF13181">
    <property type="entry name" value="TPR_8"/>
    <property type="match status" value="1"/>
</dbReference>
<dbReference type="RefSeq" id="WP_324179220.1">
    <property type="nucleotide sequence ID" value="NZ_BAABAW010000008.1"/>
</dbReference>
<feature type="repeat" description="TPR" evidence="3">
    <location>
        <begin position="299"/>
        <end position="332"/>
    </location>
</feature>
<dbReference type="InterPro" id="IPR052346">
    <property type="entry name" value="O-mannosyl-transferase_TMTC"/>
</dbReference>
<protein>
    <submittedName>
        <fullName evidence="5">Tetratricopeptide repeat protein</fullName>
    </submittedName>
</protein>
<dbReference type="EMBL" id="JAYKLX010000003">
    <property type="protein sequence ID" value="MEB3345188.1"/>
    <property type="molecule type" value="Genomic_DNA"/>
</dbReference>
<dbReference type="Pfam" id="PF07719">
    <property type="entry name" value="TPR_2"/>
    <property type="match status" value="1"/>
</dbReference>
<dbReference type="Gene3D" id="1.25.40.10">
    <property type="entry name" value="Tetratricopeptide repeat domain"/>
    <property type="match status" value="3"/>
</dbReference>
<dbReference type="PANTHER" id="PTHR44227:SF3">
    <property type="entry name" value="PROTEIN O-MANNOSYL-TRANSFERASE TMTC4"/>
    <property type="match status" value="1"/>
</dbReference>
<keyword evidence="2 3" id="KW-0802">TPR repeat</keyword>
<proteinExistence type="predicted"/>
<evidence type="ECO:0000256" key="4">
    <source>
        <dbReference type="SAM" id="SignalP"/>
    </source>
</evidence>
<gene>
    <name evidence="5" type="ORF">U6A24_06945</name>
</gene>
<dbReference type="InterPro" id="IPR019734">
    <property type="entry name" value="TPR_rpt"/>
</dbReference>
<evidence type="ECO:0000256" key="3">
    <source>
        <dbReference type="PROSITE-ProRule" id="PRU00339"/>
    </source>
</evidence>